<evidence type="ECO:0000259" key="1">
    <source>
        <dbReference type="Pfam" id="PF07484"/>
    </source>
</evidence>
<keyword evidence="3" id="KW-1185">Reference proteome</keyword>
<organism evidence="2 3">
    <name type="scientific">Leifsonia williamsii</name>
    <dbReference type="NCBI Taxonomy" id="3035919"/>
    <lineage>
        <taxon>Bacteria</taxon>
        <taxon>Bacillati</taxon>
        <taxon>Actinomycetota</taxon>
        <taxon>Actinomycetes</taxon>
        <taxon>Micrococcales</taxon>
        <taxon>Microbacteriaceae</taxon>
        <taxon>Leifsonia</taxon>
    </lineage>
</organism>
<dbReference type="Pfam" id="PF07484">
    <property type="entry name" value="Collar"/>
    <property type="match status" value="1"/>
</dbReference>
<dbReference type="InterPro" id="IPR037053">
    <property type="entry name" value="Phage_tail_collar_dom_sf"/>
</dbReference>
<protein>
    <submittedName>
        <fullName evidence="2">Tail fiber protein</fullName>
    </submittedName>
</protein>
<dbReference type="RefSeq" id="WP_301209916.1">
    <property type="nucleotide sequence ID" value="NZ_JAROCF010000001.1"/>
</dbReference>
<comment type="caution">
    <text evidence="2">The sequence shown here is derived from an EMBL/GenBank/DDBJ whole genome shotgun (WGS) entry which is preliminary data.</text>
</comment>
<dbReference type="EMBL" id="JAROCF010000001">
    <property type="protein sequence ID" value="MDN4613104.1"/>
    <property type="molecule type" value="Genomic_DNA"/>
</dbReference>
<gene>
    <name evidence="2" type="ORF">P5G50_01455</name>
</gene>
<proteinExistence type="predicted"/>
<feature type="domain" description="Phage tail collar" evidence="1">
    <location>
        <begin position="7"/>
        <end position="63"/>
    </location>
</feature>
<sequence length="172" mass="17763">MSDYFLGEIRQIAFDRAPKGWALCQGQLLSIAQNTALFSLLGTQYGGNGQTTFALPDLRGVTPLAADDSGRFPVGARGGAAQVTLTQANLPAHNHQLVGTSGNGTTPSPQGALFATPRVGRAAQPAYGSTAAVSTAPDTLAVQGGSQPHNNLQPYLTVNFIIALNGIYPSRG</sequence>
<dbReference type="Proteomes" id="UP001174208">
    <property type="component" value="Unassembled WGS sequence"/>
</dbReference>
<dbReference type="InterPro" id="IPR011083">
    <property type="entry name" value="Phage_tail_collar_dom"/>
</dbReference>
<reference evidence="2" key="1">
    <citation type="submission" date="2023-06" db="EMBL/GenBank/DDBJ databases">
        <title>MT1 and MT2 Draft Genomes of Novel Species.</title>
        <authorList>
            <person name="Venkateswaran K."/>
        </authorList>
    </citation>
    <scope>NUCLEOTIDE SEQUENCE</scope>
    <source>
        <strain evidence="2">F6_8S_P_1B</strain>
    </source>
</reference>
<name>A0ABT8K6N8_9MICO</name>
<accession>A0ABT8K6N8</accession>
<evidence type="ECO:0000313" key="3">
    <source>
        <dbReference type="Proteomes" id="UP001174208"/>
    </source>
</evidence>
<evidence type="ECO:0000313" key="2">
    <source>
        <dbReference type="EMBL" id="MDN4613104.1"/>
    </source>
</evidence>
<dbReference type="Gene3D" id="3.90.1340.10">
    <property type="entry name" value="Phage tail collar domain"/>
    <property type="match status" value="1"/>
</dbReference>
<dbReference type="SUPFAM" id="SSF88874">
    <property type="entry name" value="Receptor-binding domain of short tail fibre protein gp12"/>
    <property type="match status" value="1"/>
</dbReference>